<feature type="chain" id="PRO_5035329500" description="glutaminase" evidence="8">
    <location>
        <begin position="17"/>
        <end position="1297"/>
    </location>
</feature>
<dbReference type="GO" id="GO:0004359">
    <property type="term" value="F:glutaminase activity"/>
    <property type="evidence" value="ECO:0007669"/>
    <property type="project" value="UniProtKB-EC"/>
</dbReference>
<feature type="region of interest" description="Disordered" evidence="7">
    <location>
        <begin position="1243"/>
        <end position="1297"/>
    </location>
</feature>
<dbReference type="NCBIfam" id="TIGR03814">
    <property type="entry name" value="Gln_ase"/>
    <property type="match status" value="1"/>
</dbReference>
<name>A0A8J5XA91_DIALT</name>
<comment type="catalytic activity">
    <reaction evidence="6">
        <text>L-glutamine + H2O = L-glutamate + NH4(+)</text>
        <dbReference type="Rhea" id="RHEA:15889"/>
        <dbReference type="ChEBI" id="CHEBI:15377"/>
        <dbReference type="ChEBI" id="CHEBI:28938"/>
        <dbReference type="ChEBI" id="CHEBI:29985"/>
        <dbReference type="ChEBI" id="CHEBI:58359"/>
        <dbReference type="EC" id="3.5.1.2"/>
    </reaction>
</comment>
<dbReference type="EMBL" id="JAGTXO010000033">
    <property type="protein sequence ID" value="KAG8460334.1"/>
    <property type="molecule type" value="Genomic_DNA"/>
</dbReference>
<dbReference type="Pfam" id="PF04960">
    <property type="entry name" value="Glutaminase"/>
    <property type="match status" value="1"/>
</dbReference>
<comment type="caution">
    <text evidence="10">The sequence shown here is derived from an EMBL/GenBank/DDBJ whole genome shotgun (WGS) entry which is preliminary data.</text>
</comment>
<dbReference type="GO" id="GO:0006543">
    <property type="term" value="P:L-glutamine catabolic process"/>
    <property type="evidence" value="ECO:0007669"/>
    <property type="project" value="TreeGrafter"/>
</dbReference>
<reference evidence="10" key="1">
    <citation type="submission" date="2021-05" db="EMBL/GenBank/DDBJ databases">
        <title>The genome of the haptophyte Pavlova lutheri (Diacronema luteri, Pavlovales) - a model for lipid biosynthesis in eukaryotic algae.</title>
        <authorList>
            <person name="Hulatt C.J."/>
            <person name="Posewitz M.C."/>
        </authorList>
    </citation>
    <scope>NUCLEOTIDE SEQUENCE</scope>
    <source>
        <strain evidence="10">NIVA-4/92</strain>
    </source>
</reference>
<dbReference type="InterPro" id="IPR012338">
    <property type="entry name" value="Beta-lactam/transpept-like"/>
</dbReference>
<dbReference type="PROSITE" id="PS50853">
    <property type="entry name" value="FN3"/>
    <property type="match status" value="1"/>
</dbReference>
<dbReference type="InterPro" id="IPR003760">
    <property type="entry name" value="PnrA-like"/>
</dbReference>
<comment type="subunit">
    <text evidence="2">Homotetramer.</text>
</comment>
<dbReference type="SUPFAM" id="SSF49265">
    <property type="entry name" value="Fibronectin type III"/>
    <property type="match status" value="1"/>
</dbReference>
<dbReference type="CDD" id="cd00063">
    <property type="entry name" value="FN3"/>
    <property type="match status" value="1"/>
</dbReference>
<evidence type="ECO:0000259" key="9">
    <source>
        <dbReference type="PROSITE" id="PS50853"/>
    </source>
</evidence>
<dbReference type="InterPro" id="IPR003961">
    <property type="entry name" value="FN3_dom"/>
</dbReference>
<keyword evidence="11" id="KW-1185">Reference proteome</keyword>
<evidence type="ECO:0000256" key="7">
    <source>
        <dbReference type="SAM" id="MobiDB-lite"/>
    </source>
</evidence>
<evidence type="ECO:0000256" key="5">
    <source>
        <dbReference type="ARBA" id="ARBA00022801"/>
    </source>
</evidence>
<feature type="compositionally biased region" description="Basic and acidic residues" evidence="7">
    <location>
        <begin position="1246"/>
        <end position="1265"/>
    </location>
</feature>
<dbReference type="FunFam" id="3.40.710.10:FF:000005">
    <property type="entry name" value="Glutaminase"/>
    <property type="match status" value="1"/>
</dbReference>
<protein>
    <recommendedName>
        <fullName evidence="3">glutaminase</fullName>
        <ecNumber evidence="3">3.5.1.2</ecNumber>
    </recommendedName>
</protein>
<dbReference type="InterPro" id="IPR036116">
    <property type="entry name" value="FN3_sf"/>
</dbReference>
<evidence type="ECO:0000256" key="1">
    <source>
        <dbReference type="ARBA" id="ARBA00011076"/>
    </source>
</evidence>
<sequence length="1297" mass="135192">MHRTTRLFVFVTVARAEWTCFSPDTKLELSNCACTDAAQARLLLFNCGSSNVFDGGFLELAVTGLVAVRDESPSSVCVDIAVSSSCALLSTRPVFAAYADYTGIFAAGFENTNAITDAAALHPETSFVIVDVSVAGVAPNMAGLLFAEDQAGYMAGYVAGLVTVTGRIGLVLGVELPAVQKLSNGFQKGVRDACELVAKPCATHAKYINSFGDAARGEAVARKLAADGADVLYEAGGFTGTCGIVAGSNVSSVIGVVGVDIDRHTNANCGTKAAVLGKVLTSALKRVDRVVYQAASKLRDGEPFVSGDRLFDASLDGVGLAPCHDACAVPLTCGGVGGCDPAAPFGTTVQTAVTYVLGVIRARFAANTGTISTGVDSVGNVQVQLGAPNEHVNADARGLVRSPPFADSAYLQAERAAASSVWPGIRARTGHTATVFSSFELSGGDAFTAFSMEAGGRPRIAIFGGLTDVALTNELLLYIPLDNQFMALEEPQGAYGEPAPRTAHTQVQSGGTVVVFGGDLGGGTLANDVWMISLSAYVATWQEPIAPAQAAVDAGLAPRKRSGHAAALVSPDTMLVFGGRDAEGQFLDDLWQLDIAARAWTRLAGSGVPLQLHTMTAIGGVAYVFGGTTPTGERNGLLAYTPGVGWETIAADDAATDWPRARFAHAAFVWETATGEQLLAVHGGRTSTGFLPDMLVFSPADKRWSRQMTLSAGEHASHAAVQLDGLTYVIAGLVTDGLGSLLWPTMDVFVQAADAIPEGPVLAAATPTSVSARWLSPSAYERLSLAASKVAGASGQLAGCSSNLLSGYELQRVASINGTVLATVYRGDGQSATVSGLSSSSAFFFRVRGTSSDGVTGWSTVETLRSEPAPTSDDDVDGGDKGGGGSTTVVINNQGEPFPVAAVAGSSSGVAVLICCLLAYLYQYKRRLDLAAKFASARLPDNVQQVLEEIYEQVFDKDDGDTAQYISELRDADPAKFGVVLCDLDGKLYSVGDTRVPFSIQSACKPILYMLAMDAKGQAEVARKIGEEPSGLPFNAVNIDPQNRAFNPYVNAGAIVSASMIDGVGDSAARYNFFEAQCRKMALEPERLVLDESVFSSETATNTNNKMIADTLHAKGIIEKDPNVALDAYTRACSMRVTAEDAAVMAATFANRGVNPVTGESAMSEDLTNHTVTVMMSCGMYNGAGRWIVDVGIPAKSGVAGLIMCVVPGVCGFAVFSPRLDANGNSTRGVLVAAAMSETLGLHVLKQQDRRPEQGKTHSDRHTDRSTNSIGGDKSPHRAGKSAKAGKHADKVHPVDL</sequence>
<feature type="region of interest" description="Disordered" evidence="7">
    <location>
        <begin position="859"/>
        <end position="888"/>
    </location>
</feature>
<feature type="domain" description="Fibronectin type-III" evidence="9">
    <location>
        <begin position="756"/>
        <end position="869"/>
    </location>
</feature>
<keyword evidence="4 8" id="KW-0732">Signal</keyword>
<feature type="compositionally biased region" description="Basic and acidic residues" evidence="7">
    <location>
        <begin position="1287"/>
        <end position="1297"/>
    </location>
</feature>
<dbReference type="OrthoDB" id="9995210at2759"/>
<accession>A0A8J5XA91</accession>
<feature type="compositionally biased region" description="Basic residues" evidence="7">
    <location>
        <begin position="1277"/>
        <end position="1286"/>
    </location>
</feature>
<dbReference type="GO" id="GO:0006537">
    <property type="term" value="P:glutamate biosynthetic process"/>
    <property type="evidence" value="ECO:0007669"/>
    <property type="project" value="TreeGrafter"/>
</dbReference>
<dbReference type="InterPro" id="IPR015915">
    <property type="entry name" value="Kelch-typ_b-propeller"/>
</dbReference>
<dbReference type="PANTHER" id="PTHR12544:SF29">
    <property type="entry name" value="GLUTAMINASE"/>
    <property type="match status" value="1"/>
</dbReference>
<dbReference type="Pfam" id="PF24681">
    <property type="entry name" value="Kelch_KLHDC2_KLHL20_DRC7"/>
    <property type="match status" value="1"/>
</dbReference>
<evidence type="ECO:0000313" key="10">
    <source>
        <dbReference type="EMBL" id="KAG8460334.1"/>
    </source>
</evidence>
<dbReference type="Gene3D" id="2.120.10.80">
    <property type="entry name" value="Kelch-type beta propeller"/>
    <property type="match status" value="2"/>
</dbReference>
<proteinExistence type="inferred from homology"/>
<organism evidence="10 11">
    <name type="scientific">Diacronema lutheri</name>
    <name type="common">Unicellular marine alga</name>
    <name type="synonym">Monochrysis lutheri</name>
    <dbReference type="NCBI Taxonomy" id="2081491"/>
    <lineage>
        <taxon>Eukaryota</taxon>
        <taxon>Haptista</taxon>
        <taxon>Haptophyta</taxon>
        <taxon>Pavlovophyceae</taxon>
        <taxon>Pavlovales</taxon>
        <taxon>Pavlovaceae</taxon>
        <taxon>Diacronema</taxon>
    </lineage>
</organism>
<dbReference type="Proteomes" id="UP000751190">
    <property type="component" value="Unassembled WGS sequence"/>
</dbReference>
<dbReference type="SUPFAM" id="SSF56601">
    <property type="entry name" value="beta-lactamase/transpeptidase-like"/>
    <property type="match status" value="1"/>
</dbReference>
<dbReference type="InterPro" id="IPR015868">
    <property type="entry name" value="Glutaminase"/>
</dbReference>
<dbReference type="EC" id="3.5.1.2" evidence="3"/>
<dbReference type="Gene3D" id="3.40.710.10">
    <property type="entry name" value="DD-peptidase/beta-lactamase superfamily"/>
    <property type="match status" value="1"/>
</dbReference>
<evidence type="ECO:0000256" key="8">
    <source>
        <dbReference type="SAM" id="SignalP"/>
    </source>
</evidence>
<dbReference type="SUPFAM" id="SSF117281">
    <property type="entry name" value="Kelch motif"/>
    <property type="match status" value="1"/>
</dbReference>
<dbReference type="GO" id="GO:0005886">
    <property type="term" value="C:plasma membrane"/>
    <property type="evidence" value="ECO:0007669"/>
    <property type="project" value="InterPro"/>
</dbReference>
<dbReference type="HAMAP" id="MF_00313">
    <property type="entry name" value="Glutaminase"/>
    <property type="match status" value="1"/>
</dbReference>
<evidence type="ECO:0000256" key="4">
    <source>
        <dbReference type="ARBA" id="ARBA00022729"/>
    </source>
</evidence>
<dbReference type="InterPro" id="IPR013783">
    <property type="entry name" value="Ig-like_fold"/>
</dbReference>
<dbReference type="Gene3D" id="2.60.40.10">
    <property type="entry name" value="Immunoglobulins"/>
    <property type="match status" value="1"/>
</dbReference>
<gene>
    <name evidence="10" type="ORF">KFE25_011825</name>
</gene>
<evidence type="ECO:0000256" key="3">
    <source>
        <dbReference type="ARBA" id="ARBA00012918"/>
    </source>
</evidence>
<dbReference type="Gene3D" id="3.40.50.2300">
    <property type="match status" value="2"/>
</dbReference>
<evidence type="ECO:0000256" key="6">
    <source>
        <dbReference type="ARBA" id="ARBA00049534"/>
    </source>
</evidence>
<dbReference type="PANTHER" id="PTHR12544">
    <property type="entry name" value="GLUTAMINASE"/>
    <property type="match status" value="1"/>
</dbReference>
<dbReference type="CDD" id="cd06354">
    <property type="entry name" value="PBP1_PrnA-like"/>
    <property type="match status" value="1"/>
</dbReference>
<comment type="similarity">
    <text evidence="1">Belongs to the glutaminase family.</text>
</comment>
<feature type="signal peptide" evidence="8">
    <location>
        <begin position="1"/>
        <end position="16"/>
    </location>
</feature>
<evidence type="ECO:0000256" key="2">
    <source>
        <dbReference type="ARBA" id="ARBA00011881"/>
    </source>
</evidence>
<keyword evidence="5" id="KW-0378">Hydrolase</keyword>
<dbReference type="Pfam" id="PF02608">
    <property type="entry name" value="Bmp"/>
    <property type="match status" value="1"/>
</dbReference>
<evidence type="ECO:0000313" key="11">
    <source>
        <dbReference type="Proteomes" id="UP000751190"/>
    </source>
</evidence>